<protein>
    <submittedName>
        <fullName evidence="2">Uncharacterized protein</fullName>
    </submittedName>
</protein>
<proteinExistence type="predicted"/>
<dbReference type="Proteomes" id="UP000011713">
    <property type="component" value="Unassembled WGS sequence"/>
</dbReference>
<dbReference type="VEuPathDB" id="FungiDB:HpaG806386"/>
<dbReference type="HOGENOM" id="CLU_2745474_0_0_1"/>
<evidence type="ECO:0000313" key="2">
    <source>
        <dbReference type="EnsemblProtists" id="HpaP806386"/>
    </source>
</evidence>
<accession>M4BJ09</accession>
<dbReference type="EnsemblProtists" id="HpaT806386">
    <property type="protein sequence ID" value="HpaP806386"/>
    <property type="gene ID" value="HpaG806386"/>
</dbReference>
<dbReference type="AlphaFoldDB" id="M4BJ09"/>
<evidence type="ECO:0000313" key="3">
    <source>
        <dbReference type="Proteomes" id="UP000011713"/>
    </source>
</evidence>
<name>M4BJ09_HYAAE</name>
<reference evidence="2" key="2">
    <citation type="submission" date="2015-06" db="UniProtKB">
        <authorList>
            <consortium name="EnsemblProtists"/>
        </authorList>
    </citation>
    <scope>IDENTIFICATION</scope>
    <source>
        <strain evidence="2">Emoy2</strain>
    </source>
</reference>
<sequence length="71" mass="7754">MARMSQKQASLTSFPLFTSPPSPRLSFPEVTNQMLAFCPGTVTSKRDCGLIRDDSFIIGAQNTDTNDPSTQ</sequence>
<dbReference type="EMBL" id="JH598312">
    <property type="status" value="NOT_ANNOTATED_CDS"/>
    <property type="molecule type" value="Genomic_DNA"/>
</dbReference>
<dbReference type="InParanoid" id="M4BJ09"/>
<keyword evidence="3" id="KW-1185">Reference proteome</keyword>
<organism evidence="2 3">
    <name type="scientific">Hyaloperonospora arabidopsidis (strain Emoy2)</name>
    <name type="common">Downy mildew agent</name>
    <name type="synonym">Peronospora arabidopsidis</name>
    <dbReference type="NCBI Taxonomy" id="559515"/>
    <lineage>
        <taxon>Eukaryota</taxon>
        <taxon>Sar</taxon>
        <taxon>Stramenopiles</taxon>
        <taxon>Oomycota</taxon>
        <taxon>Peronosporomycetes</taxon>
        <taxon>Peronosporales</taxon>
        <taxon>Peronosporaceae</taxon>
        <taxon>Hyaloperonospora</taxon>
    </lineage>
</organism>
<reference evidence="3" key="1">
    <citation type="journal article" date="2010" name="Science">
        <title>Signatures of adaptation to obligate biotrophy in the Hyaloperonospora arabidopsidis genome.</title>
        <authorList>
            <person name="Baxter L."/>
            <person name="Tripathy S."/>
            <person name="Ishaque N."/>
            <person name="Boot N."/>
            <person name="Cabral A."/>
            <person name="Kemen E."/>
            <person name="Thines M."/>
            <person name="Ah-Fong A."/>
            <person name="Anderson R."/>
            <person name="Badejoko W."/>
            <person name="Bittner-Eddy P."/>
            <person name="Boore J.L."/>
            <person name="Chibucos M.C."/>
            <person name="Coates M."/>
            <person name="Dehal P."/>
            <person name="Delehaunty K."/>
            <person name="Dong S."/>
            <person name="Downton P."/>
            <person name="Dumas B."/>
            <person name="Fabro G."/>
            <person name="Fronick C."/>
            <person name="Fuerstenberg S.I."/>
            <person name="Fulton L."/>
            <person name="Gaulin E."/>
            <person name="Govers F."/>
            <person name="Hughes L."/>
            <person name="Humphray S."/>
            <person name="Jiang R.H."/>
            <person name="Judelson H."/>
            <person name="Kamoun S."/>
            <person name="Kyung K."/>
            <person name="Meijer H."/>
            <person name="Minx P."/>
            <person name="Morris P."/>
            <person name="Nelson J."/>
            <person name="Phuntumart V."/>
            <person name="Qutob D."/>
            <person name="Rehmany A."/>
            <person name="Rougon-Cardoso A."/>
            <person name="Ryden P."/>
            <person name="Torto-Alalibo T."/>
            <person name="Studholme D."/>
            <person name="Wang Y."/>
            <person name="Win J."/>
            <person name="Wood J."/>
            <person name="Clifton S.W."/>
            <person name="Rogers J."/>
            <person name="Van den Ackerveken G."/>
            <person name="Jones J.D."/>
            <person name="McDowell J.M."/>
            <person name="Beynon J."/>
            <person name="Tyler B.M."/>
        </authorList>
    </citation>
    <scope>NUCLEOTIDE SEQUENCE [LARGE SCALE GENOMIC DNA]</scope>
    <source>
        <strain evidence="3">Emoy2</strain>
    </source>
</reference>
<feature type="region of interest" description="Disordered" evidence="1">
    <location>
        <begin position="1"/>
        <end position="22"/>
    </location>
</feature>
<evidence type="ECO:0000256" key="1">
    <source>
        <dbReference type="SAM" id="MobiDB-lite"/>
    </source>
</evidence>